<dbReference type="Pfam" id="PF01636">
    <property type="entry name" value="APH"/>
    <property type="match status" value="1"/>
</dbReference>
<evidence type="ECO:0000259" key="4">
    <source>
        <dbReference type="PROSITE" id="PS01124"/>
    </source>
</evidence>
<reference evidence="6 7" key="1">
    <citation type="journal article" date="2013" name="Genome Announc.">
        <title>Draft Genome Sequence of the Cellulolytic Bacterium Clostridium papyrosolvens C7 (ATCC 700395).</title>
        <authorList>
            <person name="Zepeda V."/>
            <person name="Dassa B."/>
            <person name="Borovok I."/>
            <person name="Lamed R."/>
            <person name="Bayer E.A."/>
            <person name="Cate J.H."/>
        </authorList>
    </citation>
    <scope>NUCLEOTIDE SEQUENCE [LARGE SCALE GENOMIC DNA]</scope>
    <source>
        <strain evidence="6 7">C7</strain>
    </source>
</reference>
<keyword evidence="1" id="KW-0805">Transcription regulation</keyword>
<keyword evidence="2" id="KW-0238">DNA-binding</keyword>
<dbReference type="InterPro" id="IPR002575">
    <property type="entry name" value="Aminoglycoside_PTrfase"/>
</dbReference>
<dbReference type="GO" id="GO:0003700">
    <property type="term" value="F:DNA-binding transcription factor activity"/>
    <property type="evidence" value="ECO:0007669"/>
    <property type="project" value="InterPro"/>
</dbReference>
<comment type="caution">
    <text evidence="6">The sequence shown here is derived from an EMBL/GenBank/DDBJ whole genome shotgun (WGS) entry which is preliminary data.</text>
</comment>
<keyword evidence="3" id="KW-0804">Transcription</keyword>
<protein>
    <recommendedName>
        <fullName evidence="8">AraC family transcriptional regulator</fullName>
    </recommendedName>
</protein>
<dbReference type="InterPro" id="IPR011009">
    <property type="entry name" value="Kinase-like_dom_sf"/>
</dbReference>
<dbReference type="PATRIC" id="fig|1330534.3.peg.3006"/>
<dbReference type="GO" id="GO:0004672">
    <property type="term" value="F:protein kinase activity"/>
    <property type="evidence" value="ECO:0007669"/>
    <property type="project" value="InterPro"/>
</dbReference>
<dbReference type="GO" id="GO:0043565">
    <property type="term" value="F:sequence-specific DNA binding"/>
    <property type="evidence" value="ECO:0007669"/>
    <property type="project" value="InterPro"/>
</dbReference>
<evidence type="ECO:0008006" key="8">
    <source>
        <dbReference type="Google" id="ProtNLM"/>
    </source>
</evidence>
<accession>U4QYN2</accession>
<dbReference type="SMART" id="SM00342">
    <property type="entry name" value="HTH_ARAC"/>
    <property type="match status" value="1"/>
</dbReference>
<dbReference type="RefSeq" id="WP_020816470.1">
    <property type="nucleotide sequence ID" value="NZ_ATAY01000076.1"/>
</dbReference>
<name>U4QYN2_9FIRM</name>
<dbReference type="PROSITE" id="PS50011">
    <property type="entry name" value="PROTEIN_KINASE_DOM"/>
    <property type="match status" value="1"/>
</dbReference>
<dbReference type="STRING" id="1330534.L323_15170"/>
<dbReference type="Gene3D" id="3.90.1200.10">
    <property type="match status" value="1"/>
</dbReference>
<evidence type="ECO:0000259" key="5">
    <source>
        <dbReference type="PROSITE" id="PS50011"/>
    </source>
</evidence>
<dbReference type="InterPro" id="IPR000719">
    <property type="entry name" value="Prot_kinase_dom"/>
</dbReference>
<dbReference type="SUPFAM" id="SSF46689">
    <property type="entry name" value="Homeodomain-like"/>
    <property type="match status" value="1"/>
</dbReference>
<sequence>MTTIELLQRSIEYIEKNLKGEISLSELAEFEGFSTYHFSHIFCDFVGMPVTAFITKRRLQHIIYDVQNGSKLIDTVLLYGFDTHAGFFKAFKREFGCSPTKFLKINTAKKPKAVNLLRESRVKLTQTQIRQLLSNWDIETKADICNTFTAGGAMKSNNSWVIGDKYIFKTGRNIAGLKTHIDISRALQKSGMVAACPVKTKNGEDFLVENGRFYVLTNQIIGELLNPEQRYTGDRIATGKKYGEAIGNLHRILKSQDSNLDVNDSNLFDTVINWALPETKRNMEQWGCPLPDEFYSDYTENFSKLYDKLPKHIIHRDANPSNIMFNNGEVSGFIDFDISE</sequence>
<dbReference type="Proteomes" id="UP000016860">
    <property type="component" value="Unassembled WGS sequence"/>
</dbReference>
<dbReference type="PANTHER" id="PTHR47504:SF5">
    <property type="entry name" value="RIGHT ORIGIN-BINDING PROTEIN"/>
    <property type="match status" value="1"/>
</dbReference>
<evidence type="ECO:0000256" key="3">
    <source>
        <dbReference type="ARBA" id="ARBA00023163"/>
    </source>
</evidence>
<evidence type="ECO:0000256" key="1">
    <source>
        <dbReference type="ARBA" id="ARBA00023015"/>
    </source>
</evidence>
<dbReference type="Gene3D" id="1.10.10.60">
    <property type="entry name" value="Homeodomain-like"/>
    <property type="match status" value="2"/>
</dbReference>
<evidence type="ECO:0000313" key="6">
    <source>
        <dbReference type="EMBL" id="EPR10040.1"/>
    </source>
</evidence>
<organism evidence="6 7">
    <name type="scientific">Ruminiclostridium papyrosolvens C7</name>
    <dbReference type="NCBI Taxonomy" id="1330534"/>
    <lineage>
        <taxon>Bacteria</taxon>
        <taxon>Bacillati</taxon>
        <taxon>Bacillota</taxon>
        <taxon>Clostridia</taxon>
        <taxon>Eubacteriales</taxon>
        <taxon>Oscillospiraceae</taxon>
        <taxon>Ruminiclostridium</taxon>
    </lineage>
</organism>
<dbReference type="GO" id="GO:0005524">
    <property type="term" value="F:ATP binding"/>
    <property type="evidence" value="ECO:0007669"/>
    <property type="project" value="InterPro"/>
</dbReference>
<proteinExistence type="predicted"/>
<feature type="domain" description="HTH araC/xylS-type" evidence="4">
    <location>
        <begin position="8"/>
        <end position="105"/>
    </location>
</feature>
<dbReference type="InterPro" id="IPR018060">
    <property type="entry name" value="HTH_AraC"/>
</dbReference>
<dbReference type="EMBL" id="ATAY01000076">
    <property type="protein sequence ID" value="EPR10040.1"/>
    <property type="molecule type" value="Genomic_DNA"/>
</dbReference>
<dbReference type="InterPro" id="IPR009057">
    <property type="entry name" value="Homeodomain-like_sf"/>
</dbReference>
<evidence type="ECO:0000313" key="7">
    <source>
        <dbReference type="Proteomes" id="UP000016860"/>
    </source>
</evidence>
<dbReference type="SUPFAM" id="SSF56112">
    <property type="entry name" value="Protein kinase-like (PK-like)"/>
    <property type="match status" value="1"/>
</dbReference>
<dbReference type="InterPro" id="IPR050959">
    <property type="entry name" value="MarA-like"/>
</dbReference>
<dbReference type="PANTHER" id="PTHR47504">
    <property type="entry name" value="RIGHT ORIGIN-BINDING PROTEIN"/>
    <property type="match status" value="1"/>
</dbReference>
<dbReference type="Pfam" id="PF12833">
    <property type="entry name" value="HTH_18"/>
    <property type="match status" value="1"/>
</dbReference>
<dbReference type="AlphaFoldDB" id="U4QYN2"/>
<dbReference type="PROSITE" id="PS01124">
    <property type="entry name" value="HTH_ARAC_FAMILY_2"/>
    <property type="match status" value="1"/>
</dbReference>
<gene>
    <name evidence="6" type="ORF">L323_15170</name>
</gene>
<feature type="domain" description="Protein kinase" evidence="5">
    <location>
        <begin position="164"/>
        <end position="340"/>
    </location>
</feature>
<evidence type="ECO:0000256" key="2">
    <source>
        <dbReference type="ARBA" id="ARBA00023125"/>
    </source>
</evidence>